<dbReference type="SUPFAM" id="SSF53901">
    <property type="entry name" value="Thiolase-like"/>
    <property type="match status" value="2"/>
</dbReference>
<reference evidence="9 10" key="1">
    <citation type="submission" date="2024-10" db="EMBL/GenBank/DDBJ databases">
        <authorList>
            <person name="Kim D."/>
        </authorList>
    </citation>
    <scope>NUCLEOTIDE SEQUENCE [LARGE SCALE GENOMIC DNA]</scope>
    <source>
        <strain evidence="9">Taebaek</strain>
    </source>
</reference>
<feature type="domain" description="Thiolase C-terminal" evidence="8">
    <location>
        <begin position="274"/>
        <end position="395"/>
    </location>
</feature>
<accession>A0ABD2HW56</accession>
<dbReference type="CDD" id="cd00751">
    <property type="entry name" value="thiolase"/>
    <property type="match status" value="1"/>
</dbReference>
<keyword evidence="4 6" id="KW-0012">Acyltransferase</keyword>
<dbReference type="GO" id="GO:0003988">
    <property type="term" value="F:acetyl-CoA C-acyltransferase activity"/>
    <property type="evidence" value="ECO:0007669"/>
    <property type="project" value="UniProtKB-ARBA"/>
</dbReference>
<organism evidence="9 10">
    <name type="scientific">Heterodera schachtii</name>
    <name type="common">Sugarbeet cyst nematode worm</name>
    <name type="synonym">Tylenchus schachtii</name>
    <dbReference type="NCBI Taxonomy" id="97005"/>
    <lineage>
        <taxon>Eukaryota</taxon>
        <taxon>Metazoa</taxon>
        <taxon>Ecdysozoa</taxon>
        <taxon>Nematoda</taxon>
        <taxon>Chromadorea</taxon>
        <taxon>Rhabditida</taxon>
        <taxon>Tylenchina</taxon>
        <taxon>Tylenchomorpha</taxon>
        <taxon>Tylenchoidea</taxon>
        <taxon>Heteroderidae</taxon>
        <taxon>Heteroderinae</taxon>
        <taxon>Heterodera</taxon>
    </lineage>
</organism>
<dbReference type="PANTHER" id="PTHR18919">
    <property type="entry name" value="ACETYL-COA C-ACYLTRANSFERASE"/>
    <property type="match status" value="1"/>
</dbReference>
<evidence type="ECO:0000259" key="8">
    <source>
        <dbReference type="Pfam" id="PF02803"/>
    </source>
</evidence>
<dbReference type="InterPro" id="IPR020610">
    <property type="entry name" value="Thiolase_AS"/>
</dbReference>
<dbReference type="Pfam" id="PF00108">
    <property type="entry name" value="Thiolase_N"/>
    <property type="match status" value="1"/>
</dbReference>
<sequence length="397" mass="41843">MATKAGIFIVSAKRCAFGAFGGSLKNHTATDLGEIAAAAALKSSSIAAEHIDHVIFGNVIQSSKDAAYLARHIGLRVGVPVHVPAVTVNRLCGSGFEAIAQGGQQILAGDSKVVLAGGTESMSQAPFAVRGARFGTQLGAKIEFEDVLWQGLTDAHANMPMGITAENLGAKYNVTREEADAYAIRSQNRWRLANNAGYFKSEIVPVKLQGKRGEEKLFDVDEHPRESTAEQMAKLKPVFKKDGLVNAGNASGVCDGAAAVVVADEESVSKYHLDPLVRLLGWHAVGCDPTIMGIGPVEAIRGLCKKTGIELDKVDIVEVNEAFAPQVLAVQKELGLESDRLNVHGGAIALGHPLGASGARITAHLTHELKRRNARYAIGSACIGGGQGIALLFERVC</sequence>
<comment type="caution">
    <text evidence="9">The sequence shown here is derived from an EMBL/GenBank/DDBJ whole genome shotgun (WGS) entry which is preliminary data.</text>
</comment>
<evidence type="ECO:0000259" key="7">
    <source>
        <dbReference type="Pfam" id="PF00108"/>
    </source>
</evidence>
<evidence type="ECO:0000313" key="9">
    <source>
        <dbReference type="EMBL" id="KAL3070891.1"/>
    </source>
</evidence>
<evidence type="ECO:0000313" key="10">
    <source>
        <dbReference type="Proteomes" id="UP001620645"/>
    </source>
</evidence>
<name>A0ABD2HW56_HETSC</name>
<dbReference type="PANTHER" id="PTHR18919:SF107">
    <property type="entry name" value="ACETYL-COA ACETYLTRANSFERASE, CYTOSOLIC"/>
    <property type="match status" value="1"/>
</dbReference>
<dbReference type="Proteomes" id="UP001620645">
    <property type="component" value="Unassembled WGS sequence"/>
</dbReference>
<dbReference type="InterPro" id="IPR020616">
    <property type="entry name" value="Thiolase_N"/>
</dbReference>
<dbReference type="InterPro" id="IPR016039">
    <property type="entry name" value="Thiolase-like"/>
</dbReference>
<dbReference type="Pfam" id="PF02803">
    <property type="entry name" value="Thiolase_C"/>
    <property type="match status" value="1"/>
</dbReference>
<feature type="active site" description="Proton acceptor" evidence="5">
    <location>
        <position position="382"/>
    </location>
</feature>
<dbReference type="PIRSF" id="PIRSF000429">
    <property type="entry name" value="Ac-CoA_Ac_transf"/>
    <property type="match status" value="1"/>
</dbReference>
<dbReference type="EMBL" id="JBICCN010000402">
    <property type="protein sequence ID" value="KAL3070891.1"/>
    <property type="molecule type" value="Genomic_DNA"/>
</dbReference>
<dbReference type="InterPro" id="IPR020615">
    <property type="entry name" value="Thiolase_acyl_enz_int_AS"/>
</dbReference>
<dbReference type="InterPro" id="IPR002155">
    <property type="entry name" value="Thiolase"/>
</dbReference>
<evidence type="ECO:0000256" key="4">
    <source>
        <dbReference type="ARBA" id="ARBA00023315"/>
    </source>
</evidence>
<dbReference type="NCBIfam" id="TIGR01930">
    <property type="entry name" value="AcCoA-C-Actrans"/>
    <property type="match status" value="1"/>
</dbReference>
<dbReference type="PROSITE" id="PS00737">
    <property type="entry name" value="THIOLASE_2"/>
    <property type="match status" value="1"/>
</dbReference>
<gene>
    <name evidence="9" type="ORF">niasHS_017016</name>
</gene>
<feature type="domain" description="Thiolase N-terminal" evidence="7">
    <location>
        <begin position="7"/>
        <end position="265"/>
    </location>
</feature>
<keyword evidence="3 6" id="KW-0808">Transferase</keyword>
<dbReference type="PROSITE" id="PS00098">
    <property type="entry name" value="THIOLASE_1"/>
    <property type="match status" value="1"/>
</dbReference>
<feature type="active site" description="Acyl-thioester intermediate" evidence="5">
    <location>
        <position position="92"/>
    </location>
</feature>
<evidence type="ECO:0000256" key="2">
    <source>
        <dbReference type="ARBA" id="ARBA00010982"/>
    </source>
</evidence>
<comment type="pathway">
    <text evidence="1">Lipid metabolism.</text>
</comment>
<dbReference type="InterPro" id="IPR020617">
    <property type="entry name" value="Thiolase_C"/>
</dbReference>
<protein>
    <submittedName>
        <fullName evidence="9">Uncharacterized protein</fullName>
    </submittedName>
</protein>
<evidence type="ECO:0000256" key="3">
    <source>
        <dbReference type="ARBA" id="ARBA00022679"/>
    </source>
</evidence>
<comment type="similarity">
    <text evidence="2 6">Belongs to the thiolase-like superfamily. Thiolase family.</text>
</comment>
<keyword evidence="10" id="KW-1185">Reference proteome</keyword>
<dbReference type="AlphaFoldDB" id="A0ABD2HW56"/>
<proteinExistence type="inferred from homology"/>
<dbReference type="PROSITE" id="PS00099">
    <property type="entry name" value="THIOLASE_3"/>
    <property type="match status" value="1"/>
</dbReference>
<evidence type="ECO:0000256" key="5">
    <source>
        <dbReference type="PIRSR" id="PIRSR000429-1"/>
    </source>
</evidence>
<evidence type="ECO:0000256" key="6">
    <source>
        <dbReference type="RuleBase" id="RU003557"/>
    </source>
</evidence>
<evidence type="ECO:0000256" key="1">
    <source>
        <dbReference type="ARBA" id="ARBA00005189"/>
    </source>
</evidence>
<dbReference type="FunFam" id="3.40.47.10:FF:000010">
    <property type="entry name" value="Acetyl-CoA acetyltransferase (Thiolase)"/>
    <property type="match status" value="1"/>
</dbReference>
<feature type="active site" description="Proton acceptor" evidence="5">
    <location>
        <position position="352"/>
    </location>
</feature>
<dbReference type="InterPro" id="IPR020613">
    <property type="entry name" value="Thiolase_CS"/>
</dbReference>
<dbReference type="Gene3D" id="3.40.47.10">
    <property type="match status" value="2"/>
</dbReference>